<dbReference type="Pfam" id="PF12833">
    <property type="entry name" value="HTH_18"/>
    <property type="match status" value="1"/>
</dbReference>
<feature type="domain" description="HTH araC/xylS-type" evidence="4">
    <location>
        <begin position="159"/>
        <end position="256"/>
    </location>
</feature>
<evidence type="ECO:0000256" key="3">
    <source>
        <dbReference type="ARBA" id="ARBA00023163"/>
    </source>
</evidence>
<sequence>MNLEFYKTKHKGLKKYIEGYYFISENKNSDLLHYWTFPNNFFIISVNENADVSIENNRIIVKHSSDKNIVADYVASYIKPIEVCYINPVNEITFYFKPLGIHHFIENAQSLLMTKAATDFMPFPDFIDKMAEIFLLNDRNEQIEQLEEYWLSKLIPQPLSLLESVLVDIESDQKIDDVARKHNLSRQYLHKLFKNNVGKSPSEYRKIHRFRSAISKQHESKTLTQLTYDQSYYDQSHFIKDFRTFANINPHLFFDKVDTRKDNIWLFI</sequence>
<dbReference type="Proteomes" id="UP001139450">
    <property type="component" value="Unassembled WGS sequence"/>
</dbReference>
<gene>
    <name evidence="5" type="ORF">MUY27_05245</name>
</gene>
<protein>
    <submittedName>
        <fullName evidence="5">Helix-turn-helix domain-containing protein</fullName>
    </submittedName>
</protein>
<accession>A0A9X2BCA7</accession>
<dbReference type="InterPro" id="IPR009057">
    <property type="entry name" value="Homeodomain-like_sf"/>
</dbReference>
<comment type="caution">
    <text evidence="5">The sequence shown here is derived from an EMBL/GenBank/DDBJ whole genome shotgun (WGS) entry which is preliminary data.</text>
</comment>
<keyword evidence="3" id="KW-0804">Transcription</keyword>
<evidence type="ECO:0000313" key="5">
    <source>
        <dbReference type="EMBL" id="MCJ8209103.1"/>
    </source>
</evidence>
<evidence type="ECO:0000313" key="6">
    <source>
        <dbReference type="Proteomes" id="UP001139450"/>
    </source>
</evidence>
<evidence type="ECO:0000256" key="1">
    <source>
        <dbReference type="ARBA" id="ARBA00023015"/>
    </source>
</evidence>
<reference evidence="5" key="1">
    <citation type="submission" date="2022-04" db="EMBL/GenBank/DDBJ databases">
        <title>Mucilaginibacter sp. RS28 isolated from freshwater.</title>
        <authorList>
            <person name="Ko S.-R."/>
        </authorList>
    </citation>
    <scope>NUCLEOTIDE SEQUENCE</scope>
    <source>
        <strain evidence="5">RS28</strain>
    </source>
</reference>
<evidence type="ECO:0000256" key="2">
    <source>
        <dbReference type="ARBA" id="ARBA00023125"/>
    </source>
</evidence>
<keyword evidence="6" id="KW-1185">Reference proteome</keyword>
<dbReference type="PANTHER" id="PTHR46796:SF13">
    <property type="entry name" value="HTH-TYPE TRANSCRIPTIONAL ACTIVATOR RHAS"/>
    <property type="match status" value="1"/>
</dbReference>
<dbReference type="PANTHER" id="PTHR46796">
    <property type="entry name" value="HTH-TYPE TRANSCRIPTIONAL ACTIVATOR RHAS-RELATED"/>
    <property type="match status" value="1"/>
</dbReference>
<dbReference type="EMBL" id="JALJEJ010000002">
    <property type="protein sequence ID" value="MCJ8209103.1"/>
    <property type="molecule type" value="Genomic_DNA"/>
</dbReference>
<keyword evidence="1" id="KW-0805">Transcription regulation</keyword>
<dbReference type="InterPro" id="IPR050204">
    <property type="entry name" value="AraC_XylS_family_regulators"/>
</dbReference>
<dbReference type="GO" id="GO:0003700">
    <property type="term" value="F:DNA-binding transcription factor activity"/>
    <property type="evidence" value="ECO:0007669"/>
    <property type="project" value="InterPro"/>
</dbReference>
<name>A0A9X2BCA7_9SPHI</name>
<organism evidence="5 6">
    <name type="scientific">Mucilaginibacter straminoryzae</name>
    <dbReference type="NCBI Taxonomy" id="2932774"/>
    <lineage>
        <taxon>Bacteria</taxon>
        <taxon>Pseudomonadati</taxon>
        <taxon>Bacteroidota</taxon>
        <taxon>Sphingobacteriia</taxon>
        <taxon>Sphingobacteriales</taxon>
        <taxon>Sphingobacteriaceae</taxon>
        <taxon>Mucilaginibacter</taxon>
    </lineage>
</organism>
<proteinExistence type="predicted"/>
<dbReference type="SUPFAM" id="SSF46689">
    <property type="entry name" value="Homeodomain-like"/>
    <property type="match status" value="1"/>
</dbReference>
<dbReference type="GO" id="GO:0043565">
    <property type="term" value="F:sequence-specific DNA binding"/>
    <property type="evidence" value="ECO:0007669"/>
    <property type="project" value="InterPro"/>
</dbReference>
<dbReference type="SMART" id="SM00342">
    <property type="entry name" value="HTH_ARAC"/>
    <property type="match status" value="1"/>
</dbReference>
<dbReference type="AlphaFoldDB" id="A0A9X2BCA7"/>
<dbReference type="PROSITE" id="PS01124">
    <property type="entry name" value="HTH_ARAC_FAMILY_2"/>
    <property type="match status" value="1"/>
</dbReference>
<dbReference type="InterPro" id="IPR018060">
    <property type="entry name" value="HTH_AraC"/>
</dbReference>
<dbReference type="Gene3D" id="1.10.10.60">
    <property type="entry name" value="Homeodomain-like"/>
    <property type="match status" value="1"/>
</dbReference>
<keyword evidence="2" id="KW-0238">DNA-binding</keyword>
<evidence type="ECO:0000259" key="4">
    <source>
        <dbReference type="PROSITE" id="PS01124"/>
    </source>
</evidence>
<dbReference type="RefSeq" id="WP_245128937.1">
    <property type="nucleotide sequence ID" value="NZ_JALJEJ010000002.1"/>
</dbReference>